<name>A0A183J9N2_9BILA</name>
<sequence length="162" mass="17045">MNLGKCNGRTARASGVLPFGASRGLTIPFLDSILPNNGISSGFSGLLDTVRGALNVGRNSNILGLVKQSSGLFNAGNRGGGNYGAGWGSNARIVGVPFGDNTDFNVNPSMGQFQGGRSFGIPGIFEESSRTNFDWQHLNFADQKRRCIFGFCADRGFGFGGI</sequence>
<dbReference type="WBParaSite" id="SBAD_0001299001-mRNA-1">
    <property type="protein sequence ID" value="SBAD_0001299001-mRNA-1"/>
    <property type="gene ID" value="SBAD_0001299001"/>
</dbReference>
<evidence type="ECO:0000313" key="2">
    <source>
        <dbReference type="Proteomes" id="UP000270296"/>
    </source>
</evidence>
<protein>
    <submittedName>
        <fullName evidence="1 3">Uncharacterized protein</fullName>
    </submittedName>
</protein>
<organism evidence="3">
    <name type="scientific">Soboliphyme baturini</name>
    <dbReference type="NCBI Taxonomy" id="241478"/>
    <lineage>
        <taxon>Eukaryota</taxon>
        <taxon>Metazoa</taxon>
        <taxon>Ecdysozoa</taxon>
        <taxon>Nematoda</taxon>
        <taxon>Enoplea</taxon>
        <taxon>Dorylaimia</taxon>
        <taxon>Dioctophymatida</taxon>
        <taxon>Dioctophymatoidea</taxon>
        <taxon>Soboliphymatidae</taxon>
        <taxon>Soboliphyme</taxon>
    </lineage>
</organism>
<accession>A0A183J9N2</accession>
<keyword evidence="2" id="KW-1185">Reference proteome</keyword>
<reference evidence="1 2" key="2">
    <citation type="submission" date="2018-11" db="EMBL/GenBank/DDBJ databases">
        <authorList>
            <consortium name="Pathogen Informatics"/>
        </authorList>
    </citation>
    <scope>NUCLEOTIDE SEQUENCE [LARGE SCALE GENOMIC DNA]</scope>
</reference>
<reference evidence="3" key="1">
    <citation type="submission" date="2016-06" db="UniProtKB">
        <authorList>
            <consortium name="WormBaseParasite"/>
        </authorList>
    </citation>
    <scope>IDENTIFICATION</scope>
</reference>
<dbReference type="Proteomes" id="UP000270296">
    <property type="component" value="Unassembled WGS sequence"/>
</dbReference>
<evidence type="ECO:0000313" key="1">
    <source>
        <dbReference type="EMBL" id="VDP49825.1"/>
    </source>
</evidence>
<evidence type="ECO:0000313" key="3">
    <source>
        <dbReference type="WBParaSite" id="SBAD_0001299001-mRNA-1"/>
    </source>
</evidence>
<dbReference type="EMBL" id="UZAM01018190">
    <property type="protein sequence ID" value="VDP49825.1"/>
    <property type="molecule type" value="Genomic_DNA"/>
</dbReference>
<gene>
    <name evidence="1" type="ORF">SBAD_LOCUS12580</name>
</gene>
<proteinExistence type="predicted"/>
<dbReference type="AlphaFoldDB" id="A0A183J9N2"/>